<dbReference type="EMBL" id="CATQJL010000223">
    <property type="protein sequence ID" value="CAJ0596952.1"/>
    <property type="molecule type" value="Genomic_DNA"/>
</dbReference>
<keyword evidence="2" id="KW-1185">Reference proteome</keyword>
<dbReference type="AlphaFoldDB" id="A0AA36GRP3"/>
<dbReference type="Proteomes" id="UP001176961">
    <property type="component" value="Unassembled WGS sequence"/>
</dbReference>
<evidence type="ECO:0000313" key="1">
    <source>
        <dbReference type="EMBL" id="CAJ0596952.1"/>
    </source>
</evidence>
<evidence type="ECO:0000313" key="2">
    <source>
        <dbReference type="Proteomes" id="UP001176961"/>
    </source>
</evidence>
<accession>A0AA36GRP3</accession>
<comment type="caution">
    <text evidence="1">The sequence shown here is derived from an EMBL/GenBank/DDBJ whole genome shotgun (WGS) entry which is preliminary data.</text>
</comment>
<organism evidence="1 2">
    <name type="scientific">Cylicocyclus nassatus</name>
    <name type="common">Nematode worm</name>
    <dbReference type="NCBI Taxonomy" id="53992"/>
    <lineage>
        <taxon>Eukaryota</taxon>
        <taxon>Metazoa</taxon>
        <taxon>Ecdysozoa</taxon>
        <taxon>Nematoda</taxon>
        <taxon>Chromadorea</taxon>
        <taxon>Rhabditida</taxon>
        <taxon>Rhabditina</taxon>
        <taxon>Rhabditomorpha</taxon>
        <taxon>Strongyloidea</taxon>
        <taxon>Strongylidae</taxon>
        <taxon>Cylicocyclus</taxon>
    </lineage>
</organism>
<proteinExistence type="predicted"/>
<name>A0AA36GRP3_CYLNA</name>
<gene>
    <name evidence="1" type="ORF">CYNAS_LOCUS8935</name>
</gene>
<reference evidence="1" key="1">
    <citation type="submission" date="2023-07" db="EMBL/GenBank/DDBJ databases">
        <authorList>
            <consortium name="CYATHOMIX"/>
        </authorList>
    </citation>
    <scope>NUCLEOTIDE SEQUENCE</scope>
    <source>
        <strain evidence="1">N/A</strain>
    </source>
</reference>
<sequence length="107" mass="12417">MGRFFIRNGSMFHFRRKLEKGRFKKISMDLPIAAICTFLGLFLYFWLLIFLDGLLARLLGTSKGHIHYSREDRYNPDTIDESTVAKPRAPTAISLTDFTQESVRDVK</sequence>
<protein>
    <submittedName>
        <fullName evidence="1">Uncharacterized protein</fullName>
    </submittedName>
</protein>